<evidence type="ECO:0000256" key="2">
    <source>
        <dbReference type="ARBA" id="ARBA00022475"/>
    </source>
</evidence>
<dbReference type="EMBL" id="FXAW01000001">
    <property type="protein sequence ID" value="SMG12227.1"/>
    <property type="molecule type" value="Genomic_DNA"/>
</dbReference>
<feature type="transmembrane region" description="Helical" evidence="6">
    <location>
        <begin position="273"/>
        <end position="299"/>
    </location>
</feature>
<protein>
    <submittedName>
        <fullName evidence="7">Lysylphosphatidylglycerol synthase TM region</fullName>
    </submittedName>
</protein>
<feature type="transmembrane region" description="Helical" evidence="6">
    <location>
        <begin position="115"/>
        <end position="141"/>
    </location>
</feature>
<evidence type="ECO:0000313" key="8">
    <source>
        <dbReference type="Proteomes" id="UP000193804"/>
    </source>
</evidence>
<keyword evidence="3 6" id="KW-0812">Transmembrane</keyword>
<reference evidence="8" key="1">
    <citation type="submission" date="2017-04" db="EMBL/GenBank/DDBJ databases">
        <authorList>
            <person name="Varghese N."/>
            <person name="Submissions S."/>
        </authorList>
    </citation>
    <scope>NUCLEOTIDE SEQUENCE [LARGE SCALE GENOMIC DNA]</scope>
    <source>
        <strain evidence="8">DSM 4125</strain>
    </source>
</reference>
<sequence>MKKALLIILKLFVTIVVLLFLYEKIREDKFAFISAFQLFTGSPTIIILVVFLMPANWLMEVLKWKYSIQPITKISISTASTGVLAGVALGFVTPHAVGDYFAKVFSLTHHNRKRALGLILISRMMQMFPTAIFGIISFYIFSRRSLFQYDIPLTFSYPVLSILGGLVAALLLMVFLNRNHPRIQDNIHPFKSVGIEFLGILAGLSIIRYVIFSVQFLLLLSVLGLKISLLMQFMGVAFMFLAKSILPTFNFLSDLGIREFSVALFFESMGVEVAPIIAAGLILWLINIALPALIGLFFIPQLKLRNS</sequence>
<feature type="transmembrane region" description="Helical" evidence="6">
    <location>
        <begin position="30"/>
        <end position="54"/>
    </location>
</feature>
<dbReference type="RefSeq" id="WP_085515488.1">
    <property type="nucleotide sequence ID" value="NZ_FXAW01000001.1"/>
</dbReference>
<feature type="transmembrane region" description="Helical" evidence="6">
    <location>
        <begin position="6"/>
        <end position="23"/>
    </location>
</feature>
<organism evidence="7 8">
    <name type="scientific">Marivirga sericea</name>
    <dbReference type="NCBI Taxonomy" id="1028"/>
    <lineage>
        <taxon>Bacteria</taxon>
        <taxon>Pseudomonadati</taxon>
        <taxon>Bacteroidota</taxon>
        <taxon>Cytophagia</taxon>
        <taxon>Cytophagales</taxon>
        <taxon>Marivirgaceae</taxon>
        <taxon>Marivirga</taxon>
    </lineage>
</organism>
<keyword evidence="5 6" id="KW-0472">Membrane</keyword>
<proteinExistence type="predicted"/>
<dbReference type="OrthoDB" id="1121314at2"/>
<keyword evidence="2" id="KW-1003">Cell membrane</keyword>
<evidence type="ECO:0000256" key="4">
    <source>
        <dbReference type="ARBA" id="ARBA00022989"/>
    </source>
</evidence>
<evidence type="ECO:0000313" key="7">
    <source>
        <dbReference type="EMBL" id="SMG12227.1"/>
    </source>
</evidence>
<evidence type="ECO:0000256" key="3">
    <source>
        <dbReference type="ARBA" id="ARBA00022692"/>
    </source>
</evidence>
<dbReference type="STRING" id="1028.SAMN05661096_00483"/>
<dbReference type="AlphaFoldDB" id="A0A1X7IDF8"/>
<dbReference type="Pfam" id="PF03706">
    <property type="entry name" value="LPG_synthase_TM"/>
    <property type="match status" value="1"/>
</dbReference>
<gene>
    <name evidence="7" type="ORF">SAMN05661096_00483</name>
</gene>
<evidence type="ECO:0000256" key="6">
    <source>
        <dbReference type="SAM" id="Phobius"/>
    </source>
</evidence>
<dbReference type="InterPro" id="IPR022791">
    <property type="entry name" value="L-PG_synthase/AglD"/>
</dbReference>
<feature type="transmembrane region" description="Helical" evidence="6">
    <location>
        <begin position="153"/>
        <end position="176"/>
    </location>
</feature>
<name>A0A1X7IDF8_9BACT</name>
<keyword evidence="4 6" id="KW-1133">Transmembrane helix</keyword>
<comment type="subcellular location">
    <subcellularLocation>
        <location evidence="1">Cell membrane</location>
        <topology evidence="1">Multi-pass membrane protein</topology>
    </subcellularLocation>
</comment>
<accession>A0A1X7IDF8</accession>
<feature type="transmembrane region" description="Helical" evidence="6">
    <location>
        <begin position="229"/>
        <end position="252"/>
    </location>
</feature>
<evidence type="ECO:0000256" key="5">
    <source>
        <dbReference type="ARBA" id="ARBA00023136"/>
    </source>
</evidence>
<evidence type="ECO:0000256" key="1">
    <source>
        <dbReference type="ARBA" id="ARBA00004651"/>
    </source>
</evidence>
<dbReference type="GO" id="GO:0005886">
    <property type="term" value="C:plasma membrane"/>
    <property type="evidence" value="ECO:0007669"/>
    <property type="project" value="UniProtKB-SubCell"/>
</dbReference>
<feature type="transmembrane region" description="Helical" evidence="6">
    <location>
        <begin position="197"/>
        <end position="223"/>
    </location>
</feature>
<dbReference type="Proteomes" id="UP000193804">
    <property type="component" value="Unassembled WGS sequence"/>
</dbReference>
<feature type="transmembrane region" description="Helical" evidence="6">
    <location>
        <begin position="74"/>
        <end position="94"/>
    </location>
</feature>
<keyword evidence="8" id="KW-1185">Reference proteome</keyword>